<dbReference type="Proteomes" id="UP001596410">
    <property type="component" value="Unassembled WGS sequence"/>
</dbReference>
<dbReference type="NCBIfam" id="NF045534">
    <property type="entry name" value="small_EYxxD"/>
    <property type="match status" value="1"/>
</dbReference>
<keyword evidence="1" id="KW-1133">Transmembrane helix</keyword>
<comment type="caution">
    <text evidence="2">The sequence shown here is derived from an EMBL/GenBank/DDBJ whole genome shotgun (WGS) entry which is preliminary data.</text>
</comment>
<dbReference type="RefSeq" id="WP_390217387.1">
    <property type="nucleotide sequence ID" value="NZ_JBHSZV010000041.1"/>
</dbReference>
<proteinExistence type="predicted"/>
<evidence type="ECO:0000256" key="1">
    <source>
        <dbReference type="SAM" id="Phobius"/>
    </source>
</evidence>
<keyword evidence="1" id="KW-0472">Membrane</keyword>
<keyword evidence="1" id="KW-0812">Transmembrane</keyword>
<gene>
    <name evidence="2" type="ORF">ACFQIC_15630</name>
</gene>
<protein>
    <submittedName>
        <fullName evidence="2">EYxxD motif small membrane protein</fullName>
    </submittedName>
</protein>
<name>A0ABW2EQW0_9BACI</name>
<sequence>MDFLEYLTDVGFVISLIIGTVAALIYVLIRRNDT</sequence>
<reference evidence="3" key="1">
    <citation type="journal article" date="2019" name="Int. J. Syst. Evol. Microbiol.">
        <title>The Global Catalogue of Microorganisms (GCM) 10K type strain sequencing project: providing services to taxonomists for standard genome sequencing and annotation.</title>
        <authorList>
            <consortium name="The Broad Institute Genomics Platform"/>
            <consortium name="The Broad Institute Genome Sequencing Center for Infectious Disease"/>
            <person name="Wu L."/>
            <person name="Ma J."/>
        </authorList>
    </citation>
    <scope>NUCLEOTIDE SEQUENCE [LARGE SCALE GENOMIC DNA]</scope>
    <source>
        <strain evidence="3">CGMCC 4.1621</strain>
    </source>
</reference>
<keyword evidence="3" id="KW-1185">Reference proteome</keyword>
<evidence type="ECO:0000313" key="3">
    <source>
        <dbReference type="Proteomes" id="UP001596410"/>
    </source>
</evidence>
<organism evidence="2 3">
    <name type="scientific">Halobacillus seohaensis</name>
    <dbReference type="NCBI Taxonomy" id="447421"/>
    <lineage>
        <taxon>Bacteria</taxon>
        <taxon>Bacillati</taxon>
        <taxon>Bacillota</taxon>
        <taxon>Bacilli</taxon>
        <taxon>Bacillales</taxon>
        <taxon>Bacillaceae</taxon>
        <taxon>Halobacillus</taxon>
    </lineage>
</organism>
<accession>A0ABW2EQW0</accession>
<evidence type="ECO:0000313" key="2">
    <source>
        <dbReference type="EMBL" id="MFC7063245.1"/>
    </source>
</evidence>
<dbReference type="EMBL" id="JBHSZV010000041">
    <property type="protein sequence ID" value="MFC7063245.1"/>
    <property type="molecule type" value="Genomic_DNA"/>
</dbReference>
<feature type="transmembrane region" description="Helical" evidence="1">
    <location>
        <begin position="6"/>
        <end position="29"/>
    </location>
</feature>